<comment type="caution">
    <text evidence="5">The sequence shown here is derived from an EMBL/GenBank/DDBJ whole genome shotgun (WGS) entry which is preliminary data.</text>
</comment>
<name>A0A967F079_9PROT</name>
<dbReference type="Proteomes" id="UP000761264">
    <property type="component" value="Unassembled WGS sequence"/>
</dbReference>
<feature type="domain" description="Carboxyltransferase" evidence="4">
    <location>
        <begin position="3"/>
        <end position="225"/>
    </location>
</feature>
<proteinExistence type="predicted"/>
<dbReference type="InterPro" id="IPR003833">
    <property type="entry name" value="CT_C_D"/>
</dbReference>
<dbReference type="EMBL" id="JAAQPH010000015">
    <property type="protein sequence ID" value="NIA70609.1"/>
    <property type="molecule type" value="Genomic_DNA"/>
</dbReference>
<dbReference type="GO" id="GO:0005524">
    <property type="term" value="F:ATP binding"/>
    <property type="evidence" value="ECO:0007669"/>
    <property type="project" value="UniProtKB-KW"/>
</dbReference>
<evidence type="ECO:0000313" key="5">
    <source>
        <dbReference type="EMBL" id="NIA70609.1"/>
    </source>
</evidence>
<keyword evidence="2" id="KW-0378">Hydrolase</keyword>
<sequence length="291" mass="33102">MKTRYTFGGDEHIFVEMDEEMSLDAFFKSLSMTNAVRAAQIDGVTEVCPANASFQVKFDPDRIKPDDMLTELKALEKVAEKAEKRLNTRIIEIPVFYQDPWTHETLMRFRERHQDPEGTDLDYAARINGYDSAADFITAHHSSPWFVSMVGFVAGLPFLYQLVERARQLEVPKYLRPRTDTPKQTVGYGGCFSCIYSVRGAGGYQMFGITPMTIYDPAQATSYLRDFMVFFSPGDIVKWKPIDRAEYDATLADVEANRYEPLIKEVAFDLNAFNADIDGYNAKLMEALHGV</sequence>
<evidence type="ECO:0000256" key="2">
    <source>
        <dbReference type="ARBA" id="ARBA00022801"/>
    </source>
</evidence>
<evidence type="ECO:0000256" key="1">
    <source>
        <dbReference type="ARBA" id="ARBA00022741"/>
    </source>
</evidence>
<keyword evidence="6" id="KW-1185">Reference proteome</keyword>
<evidence type="ECO:0000256" key="3">
    <source>
        <dbReference type="ARBA" id="ARBA00022840"/>
    </source>
</evidence>
<protein>
    <submittedName>
        <fullName evidence="5">Carboxyltransferase domain-containing protein</fullName>
    </submittedName>
</protein>
<dbReference type="PANTHER" id="PTHR34698:SF2">
    <property type="entry name" value="5-OXOPROLINASE SUBUNIT B"/>
    <property type="match status" value="1"/>
</dbReference>
<dbReference type="InterPro" id="IPR029000">
    <property type="entry name" value="Cyclophilin-like_dom_sf"/>
</dbReference>
<keyword evidence="3" id="KW-0067">ATP-binding</keyword>
<dbReference type="Gene3D" id="3.30.1360.40">
    <property type="match status" value="1"/>
</dbReference>
<dbReference type="InterPro" id="IPR010016">
    <property type="entry name" value="PxpB"/>
</dbReference>
<evidence type="ECO:0000313" key="6">
    <source>
        <dbReference type="Proteomes" id="UP000761264"/>
    </source>
</evidence>
<dbReference type="GO" id="GO:0016787">
    <property type="term" value="F:hydrolase activity"/>
    <property type="evidence" value="ECO:0007669"/>
    <property type="project" value="UniProtKB-KW"/>
</dbReference>
<gene>
    <name evidence="5" type="ORF">HBA54_18590</name>
</gene>
<dbReference type="PANTHER" id="PTHR34698">
    <property type="entry name" value="5-OXOPROLINASE SUBUNIT B"/>
    <property type="match status" value="1"/>
</dbReference>
<reference evidence="5" key="1">
    <citation type="submission" date="2020-03" db="EMBL/GenBank/DDBJ databases">
        <title>Genome of Pelagibius litoralis DSM 21314T.</title>
        <authorList>
            <person name="Wang G."/>
        </authorList>
    </citation>
    <scope>NUCLEOTIDE SEQUENCE</scope>
    <source>
        <strain evidence="5">DSM 21314</strain>
    </source>
</reference>
<organism evidence="5 6">
    <name type="scientific">Pelagibius litoralis</name>
    <dbReference type="NCBI Taxonomy" id="374515"/>
    <lineage>
        <taxon>Bacteria</taxon>
        <taxon>Pseudomonadati</taxon>
        <taxon>Pseudomonadota</taxon>
        <taxon>Alphaproteobacteria</taxon>
        <taxon>Rhodospirillales</taxon>
        <taxon>Rhodovibrionaceae</taxon>
        <taxon>Pelagibius</taxon>
    </lineage>
</organism>
<dbReference type="SUPFAM" id="SSF50891">
    <property type="entry name" value="Cyclophilin-like"/>
    <property type="match status" value="1"/>
</dbReference>
<dbReference type="AlphaFoldDB" id="A0A967F079"/>
<evidence type="ECO:0000259" key="4">
    <source>
        <dbReference type="SMART" id="SM00796"/>
    </source>
</evidence>
<dbReference type="SMART" id="SM00796">
    <property type="entry name" value="AHS1"/>
    <property type="match status" value="1"/>
</dbReference>
<keyword evidence="1" id="KW-0547">Nucleotide-binding</keyword>
<dbReference type="Gene3D" id="2.40.100.10">
    <property type="entry name" value="Cyclophilin-like"/>
    <property type="match status" value="1"/>
</dbReference>
<accession>A0A967F079</accession>
<dbReference type="SUPFAM" id="SSF160467">
    <property type="entry name" value="PH0987 N-terminal domain-like"/>
    <property type="match status" value="1"/>
</dbReference>
<dbReference type="RefSeq" id="WP_167227397.1">
    <property type="nucleotide sequence ID" value="NZ_JAAQPH010000015.1"/>
</dbReference>
<dbReference type="Pfam" id="PF02682">
    <property type="entry name" value="CT_C_D"/>
    <property type="match status" value="1"/>
</dbReference>